<evidence type="ECO:0000313" key="1">
    <source>
        <dbReference type="EMBL" id="QCP09075.1"/>
    </source>
</evidence>
<dbReference type="Proteomes" id="UP000298763">
    <property type="component" value="Chromosome"/>
</dbReference>
<evidence type="ECO:0008006" key="3">
    <source>
        <dbReference type="Google" id="ProtNLM"/>
    </source>
</evidence>
<sequence>MCCTGTCRANGCFPAPSCPLRPCANSSGDAMHGEEFINELDRVKTSVRRHQAAIGALIVLALVQACSIQRQSGNERQHFLPPEISRPFWLAGREASSEYFEDMGQFINGLPLNITPETVETACSAYLRYVLPRDRAKYQRRCDAEAKRIKRDSAVEWFSIESVRSDARLRRVVLEGMHQTIINDKRFRPTRRTYLIEFEHADGRFYVGTHEKVEDNDPRILKP</sequence>
<name>A0ABX5UC12_9BURK</name>
<gene>
    <name evidence="1" type="ORF">FCL38_00455</name>
</gene>
<dbReference type="Pfam" id="PF05309">
    <property type="entry name" value="TraE"/>
    <property type="match status" value="1"/>
</dbReference>
<reference evidence="1 2" key="1">
    <citation type="submission" date="2019-05" db="EMBL/GenBank/DDBJ databases">
        <title>Draft Genome Sequences of Six Type Strains of the Genus Massilia.</title>
        <authorList>
            <person name="Miess H."/>
            <person name="Frediansyhah A."/>
            <person name="Gross H."/>
        </authorList>
    </citation>
    <scope>NUCLEOTIDE SEQUENCE [LARGE SCALE GENOMIC DNA]</scope>
    <source>
        <strain evidence="1 2">DSMZ 26121</strain>
    </source>
</reference>
<evidence type="ECO:0000313" key="2">
    <source>
        <dbReference type="Proteomes" id="UP000298763"/>
    </source>
</evidence>
<proteinExistence type="predicted"/>
<keyword evidence="2" id="KW-1185">Reference proteome</keyword>
<organism evidence="1 2">
    <name type="scientific">Pseudoduganella umbonata</name>
    <dbReference type="NCBI Taxonomy" id="864828"/>
    <lineage>
        <taxon>Bacteria</taxon>
        <taxon>Pseudomonadati</taxon>
        <taxon>Pseudomonadota</taxon>
        <taxon>Betaproteobacteria</taxon>
        <taxon>Burkholderiales</taxon>
        <taxon>Oxalobacteraceae</taxon>
        <taxon>Telluria group</taxon>
        <taxon>Pseudoduganella</taxon>
    </lineage>
</organism>
<dbReference type="EMBL" id="CP040017">
    <property type="protein sequence ID" value="QCP09075.1"/>
    <property type="molecule type" value="Genomic_DNA"/>
</dbReference>
<accession>A0ABX5UC12</accession>
<dbReference type="InterPro" id="IPR007973">
    <property type="entry name" value="Pilus_assembly_TraE"/>
</dbReference>
<protein>
    <recommendedName>
        <fullName evidence="3">Lipoprotein</fullName>
    </recommendedName>
</protein>